<evidence type="ECO:0000313" key="2">
    <source>
        <dbReference type="Proteomes" id="UP000824469"/>
    </source>
</evidence>
<feature type="non-terminal residue" evidence="1">
    <location>
        <position position="1"/>
    </location>
</feature>
<proteinExistence type="predicted"/>
<gene>
    <name evidence="1" type="ORF">KI387_018802</name>
</gene>
<reference evidence="1 2" key="1">
    <citation type="journal article" date="2021" name="Nat. Plants">
        <title>The Taxus genome provides insights into paclitaxel biosynthesis.</title>
        <authorList>
            <person name="Xiong X."/>
            <person name="Gou J."/>
            <person name="Liao Q."/>
            <person name="Li Y."/>
            <person name="Zhou Q."/>
            <person name="Bi G."/>
            <person name="Li C."/>
            <person name="Du R."/>
            <person name="Wang X."/>
            <person name="Sun T."/>
            <person name="Guo L."/>
            <person name="Liang H."/>
            <person name="Lu P."/>
            <person name="Wu Y."/>
            <person name="Zhang Z."/>
            <person name="Ro D.K."/>
            <person name="Shang Y."/>
            <person name="Huang S."/>
            <person name="Yan J."/>
        </authorList>
    </citation>
    <scope>NUCLEOTIDE SEQUENCE [LARGE SCALE GENOMIC DNA]</scope>
    <source>
        <strain evidence="1">Ta-2019</strain>
    </source>
</reference>
<evidence type="ECO:0000313" key="1">
    <source>
        <dbReference type="EMBL" id="KAH9317033.1"/>
    </source>
</evidence>
<name>A0AA38G935_TAXCH</name>
<dbReference type="Proteomes" id="UP000824469">
    <property type="component" value="Unassembled WGS sequence"/>
</dbReference>
<dbReference type="EMBL" id="JAHRHJ020000004">
    <property type="protein sequence ID" value="KAH9317033.1"/>
    <property type="molecule type" value="Genomic_DNA"/>
</dbReference>
<protein>
    <submittedName>
        <fullName evidence="1">Uncharacterized protein</fullName>
    </submittedName>
</protein>
<sequence>VFQQKRTQSRSSSSANCIEDKEKLFSFSAAGRGDCLSVLKITAAGRGDCLSVLKTTATAGRGNNLRIKHKLD</sequence>
<keyword evidence="2" id="KW-1185">Reference proteome</keyword>
<dbReference type="AlphaFoldDB" id="A0AA38G935"/>
<organism evidence="1 2">
    <name type="scientific">Taxus chinensis</name>
    <name type="common">Chinese yew</name>
    <name type="synonym">Taxus wallichiana var. chinensis</name>
    <dbReference type="NCBI Taxonomy" id="29808"/>
    <lineage>
        <taxon>Eukaryota</taxon>
        <taxon>Viridiplantae</taxon>
        <taxon>Streptophyta</taxon>
        <taxon>Embryophyta</taxon>
        <taxon>Tracheophyta</taxon>
        <taxon>Spermatophyta</taxon>
        <taxon>Pinopsida</taxon>
        <taxon>Pinidae</taxon>
        <taxon>Conifers II</taxon>
        <taxon>Cupressales</taxon>
        <taxon>Taxaceae</taxon>
        <taxon>Taxus</taxon>
    </lineage>
</organism>
<accession>A0AA38G935</accession>
<comment type="caution">
    <text evidence="1">The sequence shown here is derived from an EMBL/GenBank/DDBJ whole genome shotgun (WGS) entry which is preliminary data.</text>
</comment>
<feature type="non-terminal residue" evidence="1">
    <location>
        <position position="72"/>
    </location>
</feature>